<dbReference type="RefSeq" id="WP_382421795.1">
    <property type="nucleotide sequence ID" value="NZ_JBHSCW010000003.1"/>
</dbReference>
<name>A0ABV8UK98_9PROT</name>
<feature type="domain" description="Extensin-like C-terminal" evidence="2">
    <location>
        <begin position="38"/>
        <end position="208"/>
    </location>
</feature>
<dbReference type="Pfam" id="PF06904">
    <property type="entry name" value="Extensin-like_C"/>
    <property type="match status" value="1"/>
</dbReference>
<evidence type="ECO:0000256" key="1">
    <source>
        <dbReference type="SAM" id="MobiDB-lite"/>
    </source>
</evidence>
<comment type="caution">
    <text evidence="3">The sequence shown here is derived from an EMBL/GenBank/DDBJ whole genome shotgun (WGS) entry which is preliminary data.</text>
</comment>
<reference evidence="4" key="1">
    <citation type="journal article" date="2019" name="Int. J. Syst. Evol. Microbiol.">
        <title>The Global Catalogue of Microorganisms (GCM) 10K type strain sequencing project: providing services to taxonomists for standard genome sequencing and annotation.</title>
        <authorList>
            <consortium name="The Broad Institute Genomics Platform"/>
            <consortium name="The Broad Institute Genome Sequencing Center for Infectious Disease"/>
            <person name="Wu L."/>
            <person name="Ma J."/>
        </authorList>
    </citation>
    <scope>NUCLEOTIDE SEQUENCE [LARGE SCALE GENOMIC DNA]</scope>
    <source>
        <strain evidence="4">CECT 8472</strain>
    </source>
</reference>
<gene>
    <name evidence="3" type="ORF">ACFOW6_07910</name>
</gene>
<feature type="region of interest" description="Disordered" evidence="1">
    <location>
        <begin position="1"/>
        <end position="20"/>
    </location>
</feature>
<accession>A0ABV8UK98</accession>
<dbReference type="Proteomes" id="UP001595799">
    <property type="component" value="Unassembled WGS sequence"/>
</dbReference>
<evidence type="ECO:0000259" key="2">
    <source>
        <dbReference type="Pfam" id="PF06904"/>
    </source>
</evidence>
<sequence length="208" mass="23029">MTSCAGPQPEPARQAPPTSNALFNGVPISELSRDSDVCRAAFSLSHVEGRLLDHERPQGGCGIANGVEVTRTSVRLNQSFQSSCKLAATFSVFEDTVLQPAAKRHFGQSVTRIDHWGTYACRNRNNRQAGSRSEHALANAIDIAGFQMADGETVTVRHHWNAGGRKEAFLRDVHRGACKLFQGVIGPDGDRHHHDHFHFDMGRWRFCR</sequence>
<evidence type="ECO:0000313" key="3">
    <source>
        <dbReference type="EMBL" id="MFC4351464.1"/>
    </source>
</evidence>
<protein>
    <submittedName>
        <fullName evidence="3">Extensin family protein</fullName>
    </submittedName>
</protein>
<dbReference type="InterPro" id="IPR009683">
    <property type="entry name" value="Extensin-like_C"/>
</dbReference>
<evidence type="ECO:0000313" key="4">
    <source>
        <dbReference type="Proteomes" id="UP001595799"/>
    </source>
</evidence>
<keyword evidence="4" id="KW-1185">Reference proteome</keyword>
<dbReference type="EMBL" id="JBHSCW010000003">
    <property type="protein sequence ID" value="MFC4351464.1"/>
    <property type="molecule type" value="Genomic_DNA"/>
</dbReference>
<proteinExistence type="predicted"/>
<organism evidence="3 4">
    <name type="scientific">Fodinicurvata halophila</name>
    <dbReference type="NCBI Taxonomy" id="1419723"/>
    <lineage>
        <taxon>Bacteria</taxon>
        <taxon>Pseudomonadati</taxon>
        <taxon>Pseudomonadota</taxon>
        <taxon>Alphaproteobacteria</taxon>
        <taxon>Rhodospirillales</taxon>
        <taxon>Rhodovibrionaceae</taxon>
        <taxon>Fodinicurvata</taxon>
    </lineage>
</organism>